<dbReference type="InterPro" id="IPR004294">
    <property type="entry name" value="Carotenoid_Oase"/>
</dbReference>
<evidence type="ECO:0000313" key="7">
    <source>
        <dbReference type="Proteomes" id="UP000518300"/>
    </source>
</evidence>
<dbReference type="Pfam" id="PF03055">
    <property type="entry name" value="RPE65"/>
    <property type="match status" value="1"/>
</dbReference>
<organism evidence="6 7">
    <name type="scientific">Pyxidicoccus fallax</name>
    <dbReference type="NCBI Taxonomy" id="394095"/>
    <lineage>
        <taxon>Bacteria</taxon>
        <taxon>Pseudomonadati</taxon>
        <taxon>Myxococcota</taxon>
        <taxon>Myxococcia</taxon>
        <taxon>Myxococcales</taxon>
        <taxon>Cystobacterineae</taxon>
        <taxon>Myxococcaceae</taxon>
        <taxon>Pyxidicoccus</taxon>
    </lineage>
</organism>
<comment type="caution">
    <text evidence="6">The sequence shown here is derived from an EMBL/GenBank/DDBJ whole genome shotgun (WGS) entry which is preliminary data.</text>
</comment>
<sequence>MSTSAPFLSGPFTPVTDEMTATWLRVRGDLPRELNGQLVRNGHNPLPDVVPHHWFKGSGMLHGIRLQDGRAESYRNRWVRTPALQGAPYMTERGPDYTAHSAGTHAIGHAGRILALNEAGFPFQVTPELDTVGVFTFGGKLTTAMTAHPKIDPRTGELLFHGYGPFPPYLTYHVASPQGDIVRKLEVAGAGPSLMHDFAITQRYVVWFDMPVVFDAKDTSGMPYAWKDGYPARIGLMSRDSGAVRWFDVDPIYVLHVTNAYEDAQGRVILDAPAFERAGWERSTAWWAGRADRGPSLLNGARHHRWTIDPEKGVLSCRAVDDLVVEFPTVNPEVVGQTHRYGYALALPGGEQGPWALAKHDLDTGTRQLRVLAPGQLPSEGVFVPSARATREDDGYILTVVSNADQSPAELLVLDARDIAGEPVAVVELPRHVPGGVHGSWIAARA</sequence>
<evidence type="ECO:0000256" key="1">
    <source>
        <dbReference type="ARBA" id="ARBA00006787"/>
    </source>
</evidence>
<keyword evidence="2 5" id="KW-0479">Metal-binding</keyword>
<comment type="cofactor">
    <cofactor evidence="5">
        <name>Fe(2+)</name>
        <dbReference type="ChEBI" id="CHEBI:29033"/>
    </cofactor>
    <text evidence="5">Binds 1 Fe(2+) ion per subunit.</text>
</comment>
<dbReference type="RefSeq" id="WP_169343499.1">
    <property type="nucleotide sequence ID" value="NZ_JABBJJ010000014.1"/>
</dbReference>
<proteinExistence type="inferred from homology"/>
<dbReference type="PANTHER" id="PTHR10543:SF89">
    <property type="entry name" value="CAROTENOID 9,10(9',10')-CLEAVAGE DIOXYGENASE 1"/>
    <property type="match status" value="1"/>
</dbReference>
<name>A0A848LD65_9BACT</name>
<dbReference type="GO" id="GO:0016121">
    <property type="term" value="P:carotene catabolic process"/>
    <property type="evidence" value="ECO:0007669"/>
    <property type="project" value="TreeGrafter"/>
</dbReference>
<feature type="binding site" evidence="5">
    <location>
        <position position="438"/>
    </location>
    <ligand>
        <name>Fe cation</name>
        <dbReference type="ChEBI" id="CHEBI:24875"/>
        <note>catalytic</note>
    </ligand>
</feature>
<evidence type="ECO:0000256" key="4">
    <source>
        <dbReference type="ARBA" id="ARBA00023004"/>
    </source>
</evidence>
<dbReference type="GO" id="GO:0010436">
    <property type="term" value="F:carotenoid dioxygenase activity"/>
    <property type="evidence" value="ECO:0007669"/>
    <property type="project" value="TreeGrafter"/>
</dbReference>
<reference evidence="6 7" key="1">
    <citation type="submission" date="2020-04" db="EMBL/GenBank/DDBJ databases">
        <title>Draft genome of Pyxidicoccus fallax type strain.</title>
        <authorList>
            <person name="Whitworth D.E."/>
        </authorList>
    </citation>
    <scope>NUCLEOTIDE SEQUENCE [LARGE SCALE GENOMIC DNA]</scope>
    <source>
        <strain evidence="6 7">DSM 14698</strain>
    </source>
</reference>
<evidence type="ECO:0000256" key="5">
    <source>
        <dbReference type="PIRSR" id="PIRSR604294-1"/>
    </source>
</evidence>
<dbReference type="PANTHER" id="PTHR10543">
    <property type="entry name" value="BETA-CAROTENE DIOXYGENASE"/>
    <property type="match status" value="1"/>
</dbReference>
<dbReference type="EMBL" id="JABBJJ010000014">
    <property type="protein sequence ID" value="NMO14201.1"/>
    <property type="molecule type" value="Genomic_DNA"/>
</dbReference>
<dbReference type="Proteomes" id="UP000518300">
    <property type="component" value="Unassembled WGS sequence"/>
</dbReference>
<keyword evidence="4 5" id="KW-0408">Iron</keyword>
<evidence type="ECO:0000313" key="6">
    <source>
        <dbReference type="EMBL" id="NMO14201.1"/>
    </source>
</evidence>
<accession>A0A848LD65</accession>
<evidence type="ECO:0000256" key="2">
    <source>
        <dbReference type="ARBA" id="ARBA00022723"/>
    </source>
</evidence>
<keyword evidence="3" id="KW-0560">Oxidoreductase</keyword>
<evidence type="ECO:0000256" key="3">
    <source>
        <dbReference type="ARBA" id="ARBA00023002"/>
    </source>
</evidence>
<protein>
    <submittedName>
        <fullName evidence="6">Carotenoid oxygenase family protein</fullName>
    </submittedName>
</protein>
<feature type="binding site" evidence="5">
    <location>
        <position position="256"/>
    </location>
    <ligand>
        <name>Fe cation</name>
        <dbReference type="ChEBI" id="CHEBI:24875"/>
        <note>catalytic</note>
    </ligand>
</feature>
<comment type="similarity">
    <text evidence="1">Belongs to the carotenoid oxygenase family.</text>
</comment>
<dbReference type="GO" id="GO:0046872">
    <property type="term" value="F:metal ion binding"/>
    <property type="evidence" value="ECO:0007669"/>
    <property type="project" value="UniProtKB-KW"/>
</dbReference>
<feature type="binding site" evidence="5">
    <location>
        <position position="196"/>
    </location>
    <ligand>
        <name>Fe cation</name>
        <dbReference type="ChEBI" id="CHEBI:24875"/>
        <note>catalytic</note>
    </ligand>
</feature>
<feature type="binding site" evidence="5">
    <location>
        <position position="148"/>
    </location>
    <ligand>
        <name>Fe cation</name>
        <dbReference type="ChEBI" id="CHEBI:24875"/>
        <note>catalytic</note>
    </ligand>
</feature>
<keyword evidence="7" id="KW-1185">Reference proteome</keyword>
<dbReference type="AlphaFoldDB" id="A0A848LD65"/>
<gene>
    <name evidence="6" type="ORF">HG543_04915</name>
</gene>